<feature type="domain" description="YchJ-like middle NTF2-like" evidence="1">
    <location>
        <begin position="32"/>
        <end position="139"/>
    </location>
</feature>
<reference evidence="2 3" key="1">
    <citation type="submission" date="2018-12" db="EMBL/GenBank/DDBJ databases">
        <title>Complete genome of Litorilituus sediminis.</title>
        <authorList>
            <person name="Liu A."/>
            <person name="Rong J."/>
        </authorList>
    </citation>
    <scope>NUCLEOTIDE SEQUENCE [LARGE SCALE GENOMIC DNA]</scope>
    <source>
        <strain evidence="2 3">JCM 17549</strain>
    </source>
</reference>
<accession>A0A4P6P0T4</accession>
<dbReference type="InterPro" id="IPR048469">
    <property type="entry name" value="YchJ-like_M"/>
</dbReference>
<dbReference type="PANTHER" id="PTHR33747">
    <property type="entry name" value="UPF0225 PROTEIN SCO1677"/>
    <property type="match status" value="1"/>
</dbReference>
<dbReference type="InterPro" id="IPR032710">
    <property type="entry name" value="NTF2-like_dom_sf"/>
</dbReference>
<evidence type="ECO:0000313" key="2">
    <source>
        <dbReference type="EMBL" id="QBG34766.1"/>
    </source>
</evidence>
<proteinExistence type="predicted"/>
<dbReference type="SUPFAM" id="SSF54427">
    <property type="entry name" value="NTF2-like"/>
    <property type="match status" value="1"/>
</dbReference>
<protein>
    <submittedName>
        <fullName evidence="2">SecC motif-containing protein</fullName>
    </submittedName>
</protein>
<dbReference type="Proteomes" id="UP000290244">
    <property type="component" value="Chromosome"/>
</dbReference>
<dbReference type="EMBL" id="CP034759">
    <property type="protein sequence ID" value="QBG34766.1"/>
    <property type="molecule type" value="Genomic_DNA"/>
</dbReference>
<dbReference type="Gene3D" id="3.10.450.50">
    <property type="match status" value="1"/>
</dbReference>
<dbReference type="Pfam" id="PF17775">
    <property type="entry name" value="YchJ_M-like"/>
    <property type="match status" value="1"/>
</dbReference>
<evidence type="ECO:0000259" key="1">
    <source>
        <dbReference type="Pfam" id="PF17775"/>
    </source>
</evidence>
<dbReference type="AlphaFoldDB" id="A0A4P6P0T4"/>
<dbReference type="RefSeq" id="WP_130599290.1">
    <property type="nucleotide sequence ID" value="NZ_CP034759.1"/>
</dbReference>
<organism evidence="2 3">
    <name type="scientific">Litorilituus sediminis</name>
    <dbReference type="NCBI Taxonomy" id="718192"/>
    <lineage>
        <taxon>Bacteria</taxon>
        <taxon>Pseudomonadati</taxon>
        <taxon>Pseudomonadota</taxon>
        <taxon>Gammaproteobacteria</taxon>
        <taxon>Alteromonadales</taxon>
        <taxon>Colwelliaceae</taxon>
        <taxon>Litorilituus</taxon>
    </lineage>
</organism>
<keyword evidence="3" id="KW-1185">Reference proteome</keyword>
<evidence type="ECO:0000313" key="3">
    <source>
        <dbReference type="Proteomes" id="UP000290244"/>
    </source>
</evidence>
<dbReference type="OrthoDB" id="21421at2"/>
<gene>
    <name evidence="2" type="ORF">EMK97_02925</name>
</gene>
<dbReference type="KEGG" id="lsd:EMK97_02925"/>
<name>A0A4P6P0T4_9GAMM</name>
<dbReference type="PANTHER" id="PTHR33747:SF1">
    <property type="entry name" value="ADENYLATE CYCLASE-ASSOCIATED CAP C-TERMINAL DOMAIN-CONTAINING PROTEIN"/>
    <property type="match status" value="1"/>
</dbReference>
<sequence>MFCPCGSNLHSNQCCERFINLAANKRVILPTTAEQLMRSRYCAYSLNNAEYIYQTYAKASQKQQSIADIEEWAQQCKWVKLTVYSQTNSTGNECTDDYDYVEFSAFYIQQDTLYEMREKSRFIQELNDDNQLAWRYLDGDIIKHQALTQIKRNDPCPCYQLNDNNGQQKSKKIKKYKHCCGR</sequence>